<keyword evidence="2" id="KW-1185">Reference proteome</keyword>
<comment type="caution">
    <text evidence="1">The sequence shown here is derived from an EMBL/GenBank/DDBJ whole genome shotgun (WGS) entry which is preliminary data.</text>
</comment>
<evidence type="ECO:0000313" key="1">
    <source>
        <dbReference type="EMBL" id="POM79237.1"/>
    </source>
</evidence>
<dbReference type="Proteomes" id="UP000237271">
    <property type="component" value="Unassembled WGS sequence"/>
</dbReference>
<protein>
    <submittedName>
        <fullName evidence="1">Uncharacterized protein</fullName>
    </submittedName>
</protein>
<organism evidence="1 2">
    <name type="scientific">Phytophthora palmivora</name>
    <dbReference type="NCBI Taxonomy" id="4796"/>
    <lineage>
        <taxon>Eukaryota</taxon>
        <taxon>Sar</taxon>
        <taxon>Stramenopiles</taxon>
        <taxon>Oomycota</taxon>
        <taxon>Peronosporomycetes</taxon>
        <taxon>Peronosporales</taxon>
        <taxon>Peronosporaceae</taxon>
        <taxon>Phytophthora</taxon>
    </lineage>
</organism>
<evidence type="ECO:0000313" key="2">
    <source>
        <dbReference type="Proteomes" id="UP000237271"/>
    </source>
</evidence>
<gene>
    <name evidence="1" type="ORF">PHPALM_3147</name>
</gene>
<sequence length="192" mass="21762">MAMTASAIMPPMGRDIAHPALVKWHQERREYVDAIEACDAVTGEDKTKVLRCAKNSFNARLLEPLGLNSNKKECITRELNKIVGSVMNDQIVDVVALFNDKLNIDLRERDVKARPAAVRDSIDTHQRIVGSSPEQKLYDLLKEKALEQEKGFSLLTKKKGSSKSIWQLRTRNQNKANKNDRVGMIPRHVFLL</sequence>
<dbReference type="EMBL" id="NCKW01001822">
    <property type="protein sequence ID" value="POM79237.1"/>
    <property type="molecule type" value="Genomic_DNA"/>
</dbReference>
<accession>A0A2P4YN52</accession>
<reference evidence="1 2" key="1">
    <citation type="journal article" date="2017" name="Genome Biol. Evol.">
        <title>Phytophthora megakarya and P. palmivora, closely related causal agents of cacao black pod rot, underwent increases in genome sizes and gene numbers by different mechanisms.</title>
        <authorList>
            <person name="Ali S.S."/>
            <person name="Shao J."/>
            <person name="Lary D.J."/>
            <person name="Kronmiller B."/>
            <person name="Shen D."/>
            <person name="Strem M.D."/>
            <person name="Amoako-Attah I."/>
            <person name="Akrofi A.Y."/>
            <person name="Begoude B.A."/>
            <person name="Ten Hoopen G.M."/>
            <person name="Coulibaly K."/>
            <person name="Kebe B.I."/>
            <person name="Melnick R.L."/>
            <person name="Guiltinan M.J."/>
            <person name="Tyler B.M."/>
            <person name="Meinhardt L.W."/>
            <person name="Bailey B.A."/>
        </authorList>
    </citation>
    <scope>NUCLEOTIDE SEQUENCE [LARGE SCALE GENOMIC DNA]</scope>
    <source>
        <strain evidence="2">sbr112.9</strain>
    </source>
</reference>
<dbReference type="AlphaFoldDB" id="A0A2P4YN52"/>
<name>A0A2P4YN52_9STRA</name>
<proteinExistence type="predicted"/>